<dbReference type="CDD" id="cd00093">
    <property type="entry name" value="HTH_XRE"/>
    <property type="match status" value="1"/>
</dbReference>
<dbReference type="InterPro" id="IPR001387">
    <property type="entry name" value="Cro/C1-type_HTH"/>
</dbReference>
<dbReference type="GO" id="GO:0003677">
    <property type="term" value="F:DNA binding"/>
    <property type="evidence" value="ECO:0007669"/>
    <property type="project" value="InterPro"/>
</dbReference>
<evidence type="ECO:0000313" key="3">
    <source>
        <dbReference type="Proteomes" id="UP000196759"/>
    </source>
</evidence>
<dbReference type="PROSITE" id="PS50943">
    <property type="entry name" value="HTH_CROC1"/>
    <property type="match status" value="1"/>
</dbReference>
<organism evidence="2 3">
    <name type="scientific">Fusobacterium nucleatum subsp. polymorphum</name>
    <name type="common">Fusobacterium polymorphum</name>
    <dbReference type="NCBI Taxonomy" id="76857"/>
    <lineage>
        <taxon>Bacteria</taxon>
        <taxon>Fusobacteriati</taxon>
        <taxon>Fusobacteriota</taxon>
        <taxon>Fusobacteriia</taxon>
        <taxon>Fusobacteriales</taxon>
        <taxon>Fusobacteriaceae</taxon>
        <taxon>Fusobacterium</taxon>
    </lineage>
</organism>
<evidence type="ECO:0000259" key="1">
    <source>
        <dbReference type="PROSITE" id="PS50943"/>
    </source>
</evidence>
<protein>
    <recommendedName>
        <fullName evidence="1">HTH cro/C1-type domain-containing protein</fullName>
    </recommendedName>
</protein>
<dbReference type="AlphaFoldDB" id="A0A1Z3CKJ4"/>
<name>A0A1Z3CKJ4_FUSNP</name>
<feature type="domain" description="HTH cro/C1-type" evidence="1">
    <location>
        <begin position="29"/>
        <end position="83"/>
    </location>
</feature>
<proteinExistence type="predicted"/>
<dbReference type="Proteomes" id="UP000196759">
    <property type="component" value="Chromosome"/>
</dbReference>
<dbReference type="SMART" id="SM00530">
    <property type="entry name" value="HTH_XRE"/>
    <property type="match status" value="1"/>
</dbReference>
<dbReference type="EMBL" id="CP021934">
    <property type="protein sequence ID" value="ASC03392.1"/>
    <property type="molecule type" value="Genomic_DNA"/>
</dbReference>
<dbReference type="Pfam" id="PF01381">
    <property type="entry name" value="HTH_3"/>
    <property type="match status" value="1"/>
</dbReference>
<accession>A0A1Z3CKJ4</accession>
<dbReference type="InterPro" id="IPR010982">
    <property type="entry name" value="Lambda_DNA-bd_dom_sf"/>
</dbReference>
<sequence length="199" mass="23012">MKDILYNSIKKFIGGLKMAYEIKDVIAEIKNKREELKYSYKDLEAKTGISASTLFRYETMETSIPLDKFQTICKELGLNPEKLLMSKIKKISPITKKNYLNEIERIRKEKGLSKNEAKLELNLVEWVSESSSDGDIMSVMAAWGIPTTKNPFYLSNNKNKVVYELQTEFIEKTDNLSEEEAKKIRDSIMPIIDLLVNRK</sequence>
<keyword evidence="3" id="KW-1185">Reference proteome</keyword>
<dbReference type="SUPFAM" id="SSF47413">
    <property type="entry name" value="lambda repressor-like DNA-binding domains"/>
    <property type="match status" value="1"/>
</dbReference>
<reference evidence="2 3" key="1">
    <citation type="submission" date="2017-06" db="EMBL/GenBank/DDBJ databases">
        <title>Draft genome sequence of Fusobacterium nucleatum subsp. polymorphum KCOM 1260 (=ChDC F218).</title>
        <authorList>
            <person name="Kook J.-K."/>
            <person name="Park S.-N."/>
            <person name="Lim Y.K."/>
            <person name="Roh H."/>
        </authorList>
    </citation>
    <scope>NUCLEOTIDE SEQUENCE [LARGE SCALE GENOMIC DNA]</scope>
    <source>
        <strain evidence="3">KCOM 1260 (ChDC F218)</strain>
    </source>
</reference>
<gene>
    <name evidence="2" type="ORF">CBG50_08890</name>
</gene>
<dbReference type="Gene3D" id="1.10.260.40">
    <property type="entry name" value="lambda repressor-like DNA-binding domains"/>
    <property type="match status" value="1"/>
</dbReference>
<evidence type="ECO:0000313" key="2">
    <source>
        <dbReference type="EMBL" id="ASC03392.1"/>
    </source>
</evidence>